<dbReference type="Proteomes" id="UP000182762">
    <property type="component" value="Unassembled WGS sequence"/>
</dbReference>
<protein>
    <submittedName>
        <fullName evidence="2">Suppressor of fused protein (SUFU)</fullName>
    </submittedName>
</protein>
<gene>
    <name evidence="2" type="ORF">SAMN02745910_01555</name>
</gene>
<evidence type="ECO:0000259" key="1">
    <source>
        <dbReference type="Pfam" id="PF05076"/>
    </source>
</evidence>
<reference evidence="2 3" key="1">
    <citation type="submission" date="2016-10" db="EMBL/GenBank/DDBJ databases">
        <authorList>
            <person name="Varghese N."/>
            <person name="Submissions S."/>
        </authorList>
    </citation>
    <scope>NUCLEOTIDE SEQUENCE [LARGE SCALE GENOMIC DNA]</scope>
    <source>
        <strain evidence="2 3">DSM 13796</strain>
    </source>
</reference>
<comment type="caution">
    <text evidence="2">The sequence shown here is derived from an EMBL/GenBank/DDBJ whole genome shotgun (WGS) entry which is preliminary data.</text>
</comment>
<accession>A0A1I5YTN5</accession>
<dbReference type="EMBL" id="FOXX01000003">
    <property type="protein sequence ID" value="SFQ47542.1"/>
    <property type="molecule type" value="Genomic_DNA"/>
</dbReference>
<sequence length="211" mass="24251">MIKHEELLSHIEKHVGEIDGSLGEIVPGSDVTVNLHIIKPTEKRECTTLVTTGMSDLPMKGERVDDELQFAELMICLPSTWPITKEELVKPENYWPLGFLRQTAHLPHLFEGWIDEGVIIPNEEPPIPFARNTELSSLLVMRPEKEGLRVFEKNGKMVNFYQLVPLYEDERKLAMKKGSQTLIHKLKKHVDTPHVLDIDRKNMAKPFWKIG</sequence>
<keyword evidence="3" id="KW-1185">Reference proteome</keyword>
<dbReference type="Pfam" id="PF05076">
    <property type="entry name" value="SUFU"/>
    <property type="match status" value="1"/>
</dbReference>
<evidence type="ECO:0000313" key="2">
    <source>
        <dbReference type="EMBL" id="SFQ47542.1"/>
    </source>
</evidence>
<dbReference type="RefSeq" id="WP_061805211.1">
    <property type="nucleotide sequence ID" value="NZ_FOXX01000003.1"/>
</dbReference>
<organism evidence="2 3">
    <name type="scientific">Priestia endophytica DSM 13796</name>
    <dbReference type="NCBI Taxonomy" id="1121089"/>
    <lineage>
        <taxon>Bacteria</taxon>
        <taxon>Bacillati</taxon>
        <taxon>Bacillota</taxon>
        <taxon>Bacilli</taxon>
        <taxon>Bacillales</taxon>
        <taxon>Bacillaceae</taxon>
        <taxon>Priestia</taxon>
    </lineage>
</organism>
<dbReference type="GeneID" id="93710258"/>
<evidence type="ECO:0000313" key="3">
    <source>
        <dbReference type="Proteomes" id="UP000182762"/>
    </source>
</evidence>
<proteinExistence type="predicted"/>
<feature type="domain" description="Suppressor of fused-like" evidence="1">
    <location>
        <begin position="33"/>
        <end position="201"/>
    </location>
</feature>
<dbReference type="InterPro" id="IPR020941">
    <property type="entry name" value="SUFU-like_domain"/>
</dbReference>
<name>A0A1I5YTN5_9BACI</name>